<dbReference type="InterPro" id="IPR003673">
    <property type="entry name" value="CoA-Trfase_fam_III"/>
</dbReference>
<evidence type="ECO:0000256" key="1">
    <source>
        <dbReference type="ARBA" id="ARBA00022679"/>
    </source>
</evidence>
<name>A0A848H1H9_9BURK</name>
<dbReference type="Gene3D" id="3.40.50.10540">
    <property type="entry name" value="Crotonobetainyl-coa:carnitine coa-transferase, domain 1"/>
    <property type="match status" value="1"/>
</dbReference>
<comment type="caution">
    <text evidence="2">The sequence shown here is derived from an EMBL/GenBank/DDBJ whole genome shotgun (WGS) entry which is preliminary data.</text>
</comment>
<accession>A0A848H1H9</accession>
<evidence type="ECO:0000313" key="3">
    <source>
        <dbReference type="Proteomes" id="UP000541185"/>
    </source>
</evidence>
<keyword evidence="3" id="KW-1185">Reference proteome</keyword>
<evidence type="ECO:0000313" key="2">
    <source>
        <dbReference type="EMBL" id="NML43379.1"/>
    </source>
</evidence>
<dbReference type="SUPFAM" id="SSF89796">
    <property type="entry name" value="CoA-transferase family III (CaiB/BaiF)"/>
    <property type="match status" value="1"/>
</dbReference>
<protein>
    <submittedName>
        <fullName evidence="2">CoA transferase</fullName>
    </submittedName>
</protein>
<dbReference type="InterPro" id="IPR044855">
    <property type="entry name" value="CoA-Trfase_III_dom3_sf"/>
</dbReference>
<dbReference type="Gene3D" id="3.30.1540.10">
    <property type="entry name" value="formyl-coa transferase, domain 3"/>
    <property type="match status" value="1"/>
</dbReference>
<dbReference type="PANTHER" id="PTHR48207">
    <property type="entry name" value="SUCCINATE--HYDROXYMETHYLGLUTARATE COA-TRANSFERASE"/>
    <property type="match status" value="1"/>
</dbReference>
<sequence>MKQDDKVNGGPLRGHRVVELCSTIAGPVCARLLADFGAEVIKIESREGDPGRNFGAQVEGVSLYGSSMYRNKRAIVLDLKTPEGRDIALKLLDKADVLVENFRPGVLDRLGLGEAVLRERNPGLVTVRISGYGQTGPYRDLPGYGAICEAVAGVRHMTGDPDRPPARCALPTTDYLTAVYAAFGTMMALYERTRSGKGQMIDVALYESAFSQMEEVVTAYEPTGSVPMRQGPRLMNTAPNSLYPTSDEHWVLIAANNDAIFRRLAAIMGHREWATDPRYATQRARGERVQEVDDLVSAWTRERSAAEVRRLLDEAEVPVAPVYTIADIFEDQHYRAREMLMRIPHPKLGEVTMAGVVPKLSRTPGQVVKAGPGVGEDTREVLVQDLGLSAAEVDRLERAGAVWCGAGEHPMPASSQAAAG</sequence>
<dbReference type="InterPro" id="IPR050483">
    <property type="entry name" value="CoA-transferase_III_domain"/>
</dbReference>
<dbReference type="Proteomes" id="UP000541185">
    <property type="component" value="Unassembled WGS sequence"/>
</dbReference>
<reference evidence="2 3" key="1">
    <citation type="submission" date="2020-04" db="EMBL/GenBank/DDBJ databases">
        <title>Ramlibacter sp. G-1-2-2 isolated from soil.</title>
        <authorList>
            <person name="Dahal R.H."/>
        </authorList>
    </citation>
    <scope>NUCLEOTIDE SEQUENCE [LARGE SCALE GENOMIC DNA]</scope>
    <source>
        <strain evidence="2 3">G-1-2-2</strain>
    </source>
</reference>
<dbReference type="InterPro" id="IPR023606">
    <property type="entry name" value="CoA-Trfase_III_dom_1_sf"/>
</dbReference>
<gene>
    <name evidence="2" type="ORF">HHL11_06420</name>
</gene>
<proteinExistence type="predicted"/>
<dbReference type="PANTHER" id="PTHR48207:SF3">
    <property type="entry name" value="SUCCINATE--HYDROXYMETHYLGLUTARATE COA-TRANSFERASE"/>
    <property type="match status" value="1"/>
</dbReference>
<dbReference type="EMBL" id="JABBFX010000001">
    <property type="protein sequence ID" value="NML43379.1"/>
    <property type="molecule type" value="Genomic_DNA"/>
</dbReference>
<keyword evidence="1 2" id="KW-0808">Transferase</keyword>
<dbReference type="Pfam" id="PF02515">
    <property type="entry name" value="CoA_transf_3"/>
    <property type="match status" value="1"/>
</dbReference>
<dbReference type="GO" id="GO:0008410">
    <property type="term" value="F:CoA-transferase activity"/>
    <property type="evidence" value="ECO:0007669"/>
    <property type="project" value="TreeGrafter"/>
</dbReference>
<dbReference type="AlphaFoldDB" id="A0A848H1H9"/>
<organism evidence="2 3">
    <name type="scientific">Ramlibacter agri</name>
    <dbReference type="NCBI Taxonomy" id="2728837"/>
    <lineage>
        <taxon>Bacteria</taxon>
        <taxon>Pseudomonadati</taxon>
        <taxon>Pseudomonadota</taxon>
        <taxon>Betaproteobacteria</taxon>
        <taxon>Burkholderiales</taxon>
        <taxon>Comamonadaceae</taxon>
        <taxon>Ramlibacter</taxon>
    </lineage>
</organism>